<dbReference type="RefSeq" id="XP_011505206.1">
    <property type="nucleotide sequence ID" value="XM_011506904.1"/>
</dbReference>
<evidence type="ECO:0000313" key="4">
    <source>
        <dbReference type="Proteomes" id="UP000695007"/>
    </source>
</evidence>
<keyword evidence="1" id="KW-1015">Disulfide bond</keyword>
<organism evidence="4 5">
    <name type="scientific">Ceratosolen solmsi marchali</name>
    <dbReference type="NCBI Taxonomy" id="326594"/>
    <lineage>
        <taxon>Eukaryota</taxon>
        <taxon>Metazoa</taxon>
        <taxon>Ecdysozoa</taxon>
        <taxon>Arthropoda</taxon>
        <taxon>Hexapoda</taxon>
        <taxon>Insecta</taxon>
        <taxon>Pterygota</taxon>
        <taxon>Neoptera</taxon>
        <taxon>Endopterygota</taxon>
        <taxon>Hymenoptera</taxon>
        <taxon>Apocrita</taxon>
        <taxon>Proctotrupomorpha</taxon>
        <taxon>Chalcidoidea</taxon>
        <taxon>Agaonidae</taxon>
        <taxon>Agaoninae</taxon>
        <taxon>Ceratosolen</taxon>
    </lineage>
</organism>
<dbReference type="InterPro" id="IPR001254">
    <property type="entry name" value="Trypsin_dom"/>
</dbReference>
<accession>A0AAJ6YVM4</accession>
<dbReference type="InterPro" id="IPR009003">
    <property type="entry name" value="Peptidase_S1_PA"/>
</dbReference>
<comment type="similarity">
    <text evidence="2">Belongs to the peptidase S1 family. CLIP subfamily.</text>
</comment>
<dbReference type="SMART" id="SM00020">
    <property type="entry name" value="Tryp_SPc"/>
    <property type="match status" value="1"/>
</dbReference>
<evidence type="ECO:0000259" key="3">
    <source>
        <dbReference type="PROSITE" id="PS50240"/>
    </source>
</evidence>
<dbReference type="GO" id="GO:0006508">
    <property type="term" value="P:proteolysis"/>
    <property type="evidence" value="ECO:0007669"/>
    <property type="project" value="InterPro"/>
</dbReference>
<dbReference type="InterPro" id="IPR043504">
    <property type="entry name" value="Peptidase_S1_PA_chymotrypsin"/>
</dbReference>
<name>A0AAJ6YVM4_9HYME</name>
<evidence type="ECO:0000313" key="5">
    <source>
        <dbReference type="RefSeq" id="XP_011505206.1"/>
    </source>
</evidence>
<dbReference type="GO" id="GO:0004252">
    <property type="term" value="F:serine-type endopeptidase activity"/>
    <property type="evidence" value="ECO:0007669"/>
    <property type="project" value="InterPro"/>
</dbReference>
<proteinExistence type="inferred from homology"/>
<gene>
    <name evidence="5" type="primary">LOC105368019</name>
</gene>
<dbReference type="PANTHER" id="PTHR24256">
    <property type="entry name" value="TRYPTASE-RELATED"/>
    <property type="match status" value="1"/>
</dbReference>
<dbReference type="GeneID" id="105368019"/>
<dbReference type="Gene3D" id="2.40.10.10">
    <property type="entry name" value="Trypsin-like serine proteases"/>
    <property type="match status" value="1"/>
</dbReference>
<dbReference type="KEGG" id="csol:105368019"/>
<dbReference type="InterPro" id="IPR051487">
    <property type="entry name" value="Ser/Thr_Proteases_Immune/Dev"/>
</dbReference>
<keyword evidence="4" id="KW-1185">Reference proteome</keyword>
<dbReference type="Proteomes" id="UP000695007">
    <property type="component" value="Unplaced"/>
</dbReference>
<feature type="domain" description="Peptidase S1" evidence="3">
    <location>
        <begin position="1"/>
        <end position="159"/>
    </location>
</feature>
<evidence type="ECO:0000256" key="2">
    <source>
        <dbReference type="ARBA" id="ARBA00024195"/>
    </source>
</evidence>
<dbReference type="AlphaFoldDB" id="A0AAJ6YVM4"/>
<dbReference type="SUPFAM" id="SSF50494">
    <property type="entry name" value="Trypsin-like serine proteases"/>
    <property type="match status" value="1"/>
</dbReference>
<dbReference type="PROSITE" id="PS50240">
    <property type="entry name" value="TRYPSIN_DOM"/>
    <property type="match status" value="1"/>
</dbReference>
<dbReference type="Pfam" id="PF00089">
    <property type="entry name" value="Trypsin"/>
    <property type="match status" value="1"/>
</dbReference>
<evidence type="ECO:0000256" key="1">
    <source>
        <dbReference type="ARBA" id="ARBA00023157"/>
    </source>
</evidence>
<reference evidence="5" key="1">
    <citation type="submission" date="2025-08" db="UniProtKB">
        <authorList>
            <consortium name="RefSeq"/>
        </authorList>
    </citation>
    <scope>IDENTIFICATION</scope>
</reference>
<sequence>MHTISRVVIHPSYTGTLSMRSIYEHNIAVVILNEAILLNTYQNRIALPRNEPPNLVTGVTSGWGLNSYSLEQNPGEFAKSDVTILNSFHCTQMLPFLVNNGQICAIKTNGVSPTDVGGPLVYDQRVVGLLSYVRTSPRSDPGIYTSVHHYLDFIKSVIAP</sequence>
<protein>
    <submittedName>
        <fullName evidence="5">Trypsin-6</fullName>
    </submittedName>
</protein>